<dbReference type="RefSeq" id="WP_005883768.1">
    <property type="nucleotide sequence ID" value="NZ_CABMMQ010000001.1"/>
</dbReference>
<dbReference type="SMR" id="A0A414PZ67"/>
<protein>
    <recommendedName>
        <fullName evidence="1">Chalcone isomerase N-terminal domain-containing protein</fullName>
    </recommendedName>
</protein>
<name>A0A414PZ67_FUSMR</name>
<reference evidence="2 3" key="1">
    <citation type="submission" date="2018-08" db="EMBL/GenBank/DDBJ databases">
        <title>A genome reference for cultivated species of the human gut microbiota.</title>
        <authorList>
            <person name="Zou Y."/>
            <person name="Xue W."/>
            <person name="Luo G."/>
        </authorList>
    </citation>
    <scope>NUCLEOTIDE SEQUENCE [LARGE SCALE GENOMIC DNA]</scope>
    <source>
        <strain evidence="2 3">AM25-1</strain>
    </source>
</reference>
<gene>
    <name evidence="2" type="ORF">DW663_03370</name>
</gene>
<dbReference type="InterPro" id="IPR040518">
    <property type="entry name" value="Chalcone_N"/>
</dbReference>
<proteinExistence type="predicted"/>
<dbReference type="EMBL" id="QRHL01000003">
    <property type="protein sequence ID" value="RHF73840.1"/>
    <property type="molecule type" value="Genomic_DNA"/>
</dbReference>
<evidence type="ECO:0000259" key="1">
    <source>
        <dbReference type="Pfam" id="PF18232"/>
    </source>
</evidence>
<evidence type="ECO:0000313" key="3">
    <source>
        <dbReference type="Proteomes" id="UP000284676"/>
    </source>
</evidence>
<dbReference type="GeneID" id="62762910"/>
<dbReference type="Pfam" id="PF18232">
    <property type="entry name" value="Chalcone_N"/>
    <property type="match status" value="1"/>
</dbReference>
<accession>A0A414PZ67</accession>
<dbReference type="AlphaFoldDB" id="A0A414PZ67"/>
<dbReference type="Proteomes" id="UP000284676">
    <property type="component" value="Unassembled WGS sequence"/>
</dbReference>
<feature type="domain" description="Chalcone isomerase N-terminal" evidence="1">
    <location>
        <begin position="29"/>
        <end position="106"/>
    </location>
</feature>
<comment type="caution">
    <text evidence="2">The sequence shown here is derived from an EMBL/GenBank/DDBJ whole genome shotgun (WGS) entry which is preliminary data.</text>
</comment>
<evidence type="ECO:0000313" key="2">
    <source>
        <dbReference type="EMBL" id="RHF73840.1"/>
    </source>
</evidence>
<organism evidence="2 3">
    <name type="scientific">Fusobacterium mortiferum</name>
    <dbReference type="NCBI Taxonomy" id="850"/>
    <lineage>
        <taxon>Bacteria</taxon>
        <taxon>Fusobacteriati</taxon>
        <taxon>Fusobacteriota</taxon>
        <taxon>Fusobacteriia</taxon>
        <taxon>Fusobacteriales</taxon>
        <taxon>Fusobacteriaceae</taxon>
        <taxon>Fusobacterium</taxon>
    </lineage>
</organism>
<sequence length="294" mass="34674">MKERKIIFILGLLIFIFFNNPILASQLKRSYLILNLTDLNDLPKANRWLFKYHAQDTININGPILAGYSTYRALPIPEGGEKYGAYNWRMTEHYWREDPFSMEDELNQGTAMSEVWVEGYNEMIGNPIASTKRADWGVQDNKNAHPAAFVFVNRKIDDDFKGYGLTSDDGPFYRFVVALKYPTGVKEDEGEKWFYNNFIPEIIKQKDLLRCFSYKSIEPKTSPFVRIVEFWYKDSKTWKKNWIEETPNVKKPTWAKSNDIFPYLTPYKDIVSIFLEEHAERDFLRDGTEYHFTN</sequence>